<dbReference type="Gene3D" id="3.40.50.2000">
    <property type="entry name" value="Glycogen Phosphorylase B"/>
    <property type="match status" value="2"/>
</dbReference>
<dbReference type="GO" id="GO:0008713">
    <property type="term" value="F:ADP-heptose-lipopolysaccharide heptosyltransferase activity"/>
    <property type="evidence" value="ECO:0007669"/>
    <property type="project" value="TreeGrafter"/>
</dbReference>
<dbReference type="GO" id="GO:0005829">
    <property type="term" value="C:cytosol"/>
    <property type="evidence" value="ECO:0007669"/>
    <property type="project" value="TreeGrafter"/>
</dbReference>
<dbReference type="SUPFAM" id="SSF53756">
    <property type="entry name" value="UDP-Glycosyltransferase/glycogen phosphorylase"/>
    <property type="match status" value="1"/>
</dbReference>
<organism evidence="3 4">
    <name type="scientific">Candidatus Desulfacyla euxinica</name>
    <dbReference type="NCBI Taxonomy" id="2841693"/>
    <lineage>
        <taxon>Bacteria</taxon>
        <taxon>Deltaproteobacteria</taxon>
        <taxon>Candidatus Desulfacyla</taxon>
    </lineage>
</organism>
<dbReference type="GO" id="GO:0009244">
    <property type="term" value="P:lipopolysaccharide core region biosynthetic process"/>
    <property type="evidence" value="ECO:0007669"/>
    <property type="project" value="TreeGrafter"/>
</dbReference>
<proteinExistence type="predicted"/>
<dbReference type="EMBL" id="JACNJD010000288">
    <property type="protein sequence ID" value="MBC8178551.1"/>
    <property type="molecule type" value="Genomic_DNA"/>
</dbReference>
<accession>A0A8J6T9Z0</accession>
<evidence type="ECO:0000313" key="4">
    <source>
        <dbReference type="Proteomes" id="UP000650524"/>
    </source>
</evidence>
<evidence type="ECO:0000256" key="2">
    <source>
        <dbReference type="ARBA" id="ARBA00022679"/>
    </source>
</evidence>
<comment type="caution">
    <text evidence="3">The sequence shown here is derived from an EMBL/GenBank/DDBJ whole genome shotgun (WGS) entry which is preliminary data.</text>
</comment>
<dbReference type="PANTHER" id="PTHR30160">
    <property type="entry name" value="TETRAACYLDISACCHARIDE 4'-KINASE-RELATED"/>
    <property type="match status" value="1"/>
</dbReference>
<dbReference type="InterPro" id="IPR002201">
    <property type="entry name" value="Glyco_trans_9"/>
</dbReference>
<feature type="non-terminal residue" evidence="3">
    <location>
        <position position="334"/>
    </location>
</feature>
<dbReference type="AlphaFoldDB" id="A0A8J6T9Z0"/>
<gene>
    <name evidence="3" type="ORF">H8E19_14190</name>
</gene>
<dbReference type="Proteomes" id="UP000650524">
    <property type="component" value="Unassembled WGS sequence"/>
</dbReference>
<dbReference type="PANTHER" id="PTHR30160:SF1">
    <property type="entry name" value="LIPOPOLYSACCHARIDE 1,2-N-ACETYLGLUCOSAMINETRANSFERASE-RELATED"/>
    <property type="match status" value="1"/>
</dbReference>
<dbReference type="CDD" id="cd03789">
    <property type="entry name" value="GT9_LPS_heptosyltransferase"/>
    <property type="match status" value="1"/>
</dbReference>
<dbReference type="InterPro" id="IPR051199">
    <property type="entry name" value="LPS_LOS_Heptosyltrfase"/>
</dbReference>
<reference evidence="3 4" key="1">
    <citation type="submission" date="2020-08" db="EMBL/GenBank/DDBJ databases">
        <title>Bridging the membrane lipid divide: bacteria of the FCB group superphylum have the potential to synthesize archaeal ether lipids.</title>
        <authorList>
            <person name="Villanueva L."/>
            <person name="Von Meijenfeldt F.A.B."/>
            <person name="Westbye A.B."/>
            <person name="Yadav S."/>
            <person name="Hopmans E.C."/>
            <person name="Dutilh B.E."/>
            <person name="Sinninghe Damste J.S."/>
        </authorList>
    </citation>
    <scope>NUCLEOTIDE SEQUENCE [LARGE SCALE GENOMIC DNA]</scope>
    <source>
        <strain evidence="3">NIOZ-UU27</strain>
    </source>
</reference>
<evidence type="ECO:0000256" key="1">
    <source>
        <dbReference type="ARBA" id="ARBA00022676"/>
    </source>
</evidence>
<evidence type="ECO:0000313" key="3">
    <source>
        <dbReference type="EMBL" id="MBC8178551.1"/>
    </source>
</evidence>
<dbReference type="Pfam" id="PF01075">
    <property type="entry name" value="Glyco_transf_9"/>
    <property type="match status" value="1"/>
</dbReference>
<protein>
    <submittedName>
        <fullName evidence="3">Glycosyltransferase family 9 protein</fullName>
    </submittedName>
</protein>
<sequence>MGKNRPVNILIVKLSAIGDVVHALPFLEVLKKGFPGARIDWLVEEAASRIIEGHSAISGIIISRRRSWQDQMRKGRNIFKVIDEAARFLKDVRSREYDLIIDLQGLLKSGVLVGLSKGKRKVGMSGSREGARLFLNERPIPVNYGQHAIDRYLRVAEYLGCDSAGWSGHIPFFEPDRRSIDQILDLERIEKKPLVAVNPIAKWPTKLWNPERFAILADRIRDELACEIAFTGSSIDRPVITRIARMMGRAPLNVAGRTNLKELAYLYTRCRLLITTDTGPMHIAAAMGCPVVALFGPTAPWRTGPYGKGHKVIRADIECSPCFKKRCDHMKCMD</sequence>
<keyword evidence="1" id="KW-0328">Glycosyltransferase</keyword>
<name>A0A8J6T9Z0_9DELT</name>
<keyword evidence="2" id="KW-0808">Transferase</keyword>